<dbReference type="AlphaFoldDB" id="A0A4S8M566"/>
<evidence type="ECO:0000259" key="1">
    <source>
        <dbReference type="Pfam" id="PF06985"/>
    </source>
</evidence>
<proteinExistence type="predicted"/>
<dbReference type="Pfam" id="PF06985">
    <property type="entry name" value="HET"/>
    <property type="match status" value="1"/>
</dbReference>
<organism evidence="2 3">
    <name type="scientific">Dendrothele bispora (strain CBS 962.96)</name>
    <dbReference type="NCBI Taxonomy" id="1314807"/>
    <lineage>
        <taxon>Eukaryota</taxon>
        <taxon>Fungi</taxon>
        <taxon>Dikarya</taxon>
        <taxon>Basidiomycota</taxon>
        <taxon>Agaricomycotina</taxon>
        <taxon>Agaricomycetes</taxon>
        <taxon>Agaricomycetidae</taxon>
        <taxon>Agaricales</taxon>
        <taxon>Agaricales incertae sedis</taxon>
        <taxon>Dendrothele</taxon>
    </lineage>
</organism>
<name>A0A4S8M566_DENBC</name>
<dbReference type="InterPro" id="IPR052895">
    <property type="entry name" value="HetReg/Transcr_Mod"/>
</dbReference>
<dbReference type="Proteomes" id="UP000297245">
    <property type="component" value="Unassembled WGS sequence"/>
</dbReference>
<dbReference type="EMBL" id="ML179167">
    <property type="protein sequence ID" value="THU96873.1"/>
    <property type="molecule type" value="Genomic_DNA"/>
</dbReference>
<dbReference type="PANTHER" id="PTHR24148:SF64">
    <property type="entry name" value="HETEROKARYON INCOMPATIBILITY DOMAIN-CONTAINING PROTEIN"/>
    <property type="match status" value="1"/>
</dbReference>
<feature type="domain" description="Heterokaryon incompatibility" evidence="1">
    <location>
        <begin position="62"/>
        <end position="159"/>
    </location>
</feature>
<accession>A0A4S8M566</accession>
<dbReference type="OrthoDB" id="2817418at2759"/>
<evidence type="ECO:0000313" key="3">
    <source>
        <dbReference type="Proteomes" id="UP000297245"/>
    </source>
</evidence>
<protein>
    <recommendedName>
        <fullName evidence="1">Heterokaryon incompatibility domain-containing protein</fullName>
    </recommendedName>
</protein>
<sequence length="549" mass="61642">MMPPVLSSRTILDIPLTQLRGNRISIESSATPRRIRLIKCSALLDNNSLTIEEFIDFPSVPYSAISYVWKGNEPGPETQQETAVSGHFTVKGAEDGDPISIDVLRYACIAARDCYLDGMDHIWLDRVCIMQTNREDKSWQITQMFNVYKKAELAIILPGGIHHLVALNEETSWVHRGWTLQEALAPEEALVLHLWKWEQGIVGDPEDDDTSGIIQIVVPGYCALTTLENLVEACTLGSLQWAPEALREDEREWYTVPTKILGLKTSNLHAFLDALRVFDEDSNSARSAFRDYAIWKAALTRTSSRPVDMVFSIMGLFDVTLDPKAFRKDDRIGATIALAREILSKGRCASWIGISTRAPPCRQLSTFPEFPETTVVGKAFIRTADKMIDAATIVDEDTYMGSLRPIEGEMDEAGYLKCKRKICILTPADTANVLQDCAECQRIIEAPGSQQHLAAQTVDGKQWYFHENAYFEASSFPRIAAVALGPFATVNLSEEEDEIYKVMLVQEHAPEKFHIVSFFVLPNFDKFWGQRLTMGWRERTLNIGGPEGK</sequence>
<dbReference type="PANTHER" id="PTHR24148">
    <property type="entry name" value="ANKYRIN REPEAT DOMAIN-CONTAINING PROTEIN 39 HOMOLOG-RELATED"/>
    <property type="match status" value="1"/>
</dbReference>
<evidence type="ECO:0000313" key="2">
    <source>
        <dbReference type="EMBL" id="THU96873.1"/>
    </source>
</evidence>
<dbReference type="InterPro" id="IPR010730">
    <property type="entry name" value="HET"/>
</dbReference>
<keyword evidence="3" id="KW-1185">Reference proteome</keyword>
<reference evidence="2 3" key="1">
    <citation type="journal article" date="2019" name="Nat. Ecol. Evol.">
        <title>Megaphylogeny resolves global patterns of mushroom evolution.</title>
        <authorList>
            <person name="Varga T."/>
            <person name="Krizsan K."/>
            <person name="Foldi C."/>
            <person name="Dima B."/>
            <person name="Sanchez-Garcia M."/>
            <person name="Sanchez-Ramirez S."/>
            <person name="Szollosi G.J."/>
            <person name="Szarkandi J.G."/>
            <person name="Papp V."/>
            <person name="Albert L."/>
            <person name="Andreopoulos W."/>
            <person name="Angelini C."/>
            <person name="Antonin V."/>
            <person name="Barry K.W."/>
            <person name="Bougher N.L."/>
            <person name="Buchanan P."/>
            <person name="Buyck B."/>
            <person name="Bense V."/>
            <person name="Catcheside P."/>
            <person name="Chovatia M."/>
            <person name="Cooper J."/>
            <person name="Damon W."/>
            <person name="Desjardin D."/>
            <person name="Finy P."/>
            <person name="Geml J."/>
            <person name="Haridas S."/>
            <person name="Hughes K."/>
            <person name="Justo A."/>
            <person name="Karasinski D."/>
            <person name="Kautmanova I."/>
            <person name="Kiss B."/>
            <person name="Kocsube S."/>
            <person name="Kotiranta H."/>
            <person name="LaButti K.M."/>
            <person name="Lechner B.E."/>
            <person name="Liimatainen K."/>
            <person name="Lipzen A."/>
            <person name="Lukacs Z."/>
            <person name="Mihaltcheva S."/>
            <person name="Morgado L.N."/>
            <person name="Niskanen T."/>
            <person name="Noordeloos M.E."/>
            <person name="Ohm R.A."/>
            <person name="Ortiz-Santana B."/>
            <person name="Ovrebo C."/>
            <person name="Racz N."/>
            <person name="Riley R."/>
            <person name="Savchenko A."/>
            <person name="Shiryaev A."/>
            <person name="Soop K."/>
            <person name="Spirin V."/>
            <person name="Szebenyi C."/>
            <person name="Tomsovsky M."/>
            <person name="Tulloss R.E."/>
            <person name="Uehling J."/>
            <person name="Grigoriev I.V."/>
            <person name="Vagvolgyi C."/>
            <person name="Papp T."/>
            <person name="Martin F.M."/>
            <person name="Miettinen O."/>
            <person name="Hibbett D.S."/>
            <person name="Nagy L.G."/>
        </authorList>
    </citation>
    <scope>NUCLEOTIDE SEQUENCE [LARGE SCALE GENOMIC DNA]</scope>
    <source>
        <strain evidence="2 3">CBS 962.96</strain>
    </source>
</reference>
<gene>
    <name evidence="2" type="ORF">K435DRAFT_722422</name>
</gene>